<feature type="compositionally biased region" description="Basic and acidic residues" evidence="1">
    <location>
        <begin position="415"/>
        <end position="443"/>
    </location>
</feature>
<name>A0A024GAF8_9STRA</name>
<dbReference type="GO" id="GO:0005789">
    <property type="term" value="C:endoplasmic reticulum membrane"/>
    <property type="evidence" value="ECO:0007669"/>
    <property type="project" value="TreeGrafter"/>
</dbReference>
<dbReference type="PANTHER" id="PTHR31057:SF0">
    <property type="entry name" value="E3 UFM1-PROTEIN LIGASE 1"/>
    <property type="match status" value="1"/>
</dbReference>
<dbReference type="EMBL" id="CAIX01000050">
    <property type="protein sequence ID" value="CCI43515.1"/>
    <property type="molecule type" value="Genomic_DNA"/>
</dbReference>
<evidence type="ECO:0000259" key="2">
    <source>
        <dbReference type="Pfam" id="PF09743"/>
    </source>
</evidence>
<reference evidence="3 4" key="1">
    <citation type="submission" date="2012-05" db="EMBL/GenBank/DDBJ databases">
        <title>Recombination and specialization in a pathogen metapopulation.</title>
        <authorList>
            <person name="Gardiner A."/>
            <person name="Kemen E."/>
            <person name="Schultz-Larsen T."/>
            <person name="MacLean D."/>
            <person name="Van Oosterhout C."/>
            <person name="Jones J.D.G."/>
        </authorList>
    </citation>
    <scope>NUCLEOTIDE SEQUENCE [LARGE SCALE GENOMIC DNA]</scope>
    <source>
        <strain evidence="3 4">Ac Nc2</strain>
    </source>
</reference>
<dbReference type="GO" id="GO:0061666">
    <property type="term" value="F:UFM1 ligase activity"/>
    <property type="evidence" value="ECO:0007669"/>
    <property type="project" value="InterPro"/>
</dbReference>
<dbReference type="AlphaFoldDB" id="A0A024GAF8"/>
<dbReference type="InterPro" id="IPR056579">
    <property type="entry name" value="Ufl1_N"/>
</dbReference>
<dbReference type="STRING" id="65357.A0A024GAF8"/>
<evidence type="ECO:0000313" key="4">
    <source>
        <dbReference type="Proteomes" id="UP000053237"/>
    </source>
</evidence>
<dbReference type="Pfam" id="PF09743">
    <property type="entry name" value="E3_UFM1_ligase"/>
    <property type="match status" value="1"/>
</dbReference>
<accession>A0A024GAF8</accession>
<dbReference type="GO" id="GO:1990592">
    <property type="term" value="P:protein K69-linked ufmylation"/>
    <property type="evidence" value="ECO:0007669"/>
    <property type="project" value="TreeGrafter"/>
</dbReference>
<proteinExistence type="predicted"/>
<dbReference type="GO" id="GO:0034976">
    <property type="term" value="P:response to endoplasmic reticulum stress"/>
    <property type="evidence" value="ECO:0007669"/>
    <property type="project" value="TreeGrafter"/>
</dbReference>
<evidence type="ECO:0000256" key="1">
    <source>
        <dbReference type="SAM" id="MobiDB-lite"/>
    </source>
</evidence>
<sequence length="808" mass="92278">MRVESPTDIAAFDEMTKDWTEESIGNILDDVHIRSKFPFILSVSRKDVLTPRKLENEIREQIDLHQGRVSIQKLQRILDVEHSAIENCIFTLVASSKQQNENSGIQKHFSIINGGEEVVTSDYINTITKKIDFDLNTIGTLLISDLAGDYNLSVEYMKDAVLSRLQPHFHKNSIHSHTYLEKQSAIIRGMFCASSRPLQIPNVARLCCLDESFVLEYVHELIESQRLQGVLRGREYLPYVFLEIQQNQIFSFFQDNQFIEHARANQMKVYRPFDFIRQQYPHAIELENVIVSETLFLKVEGAIELAIQERFFVDVRMVLPSALETADCTLLLKKSPLADSDSGHSVVISDVFVVSQEFLKSFESYLKADANEKAKKATSRNGVKTFYQSAAKDSENFTESDVKDCTKKGQRSKGRGSEMGKNERGSRGRKHQTEDKSKEHIDLTSEVPSGKKGKRSSKRNDRNPSDTLRKQSALSITPMSIEVHSLLRAWDPRLEDEDEELLGGLFDHFSPYISRTYHESLEKALQSNFRGDAAALRSIRKAFEDRLDDVYSLLLNFESGLHKIQVCAEESMEAAKALKAIRDHLSRSVSLKLCFMITRFIATEHELDLEAIPRFASSDLEKQDSIQPPAKLSDHNKKLLEENLEQAVAHCIFEIWSLATGPLYNDFMVHIPLVMNVLNIPMRKLDRKKKRQIIFNYRHKVIAQLETYILTDSIHIAQTVALVLQLFFQKCTGLIVALPNQETTYALPIVKCFRSAVGAHVIKEMDAFLLLVDELSQSDSIIEEKINIWKEALSRVKNVCMEKDAEIQ</sequence>
<dbReference type="GO" id="GO:0032434">
    <property type="term" value="P:regulation of proteasomal ubiquitin-dependent protein catabolic process"/>
    <property type="evidence" value="ECO:0007669"/>
    <property type="project" value="TreeGrafter"/>
</dbReference>
<dbReference type="OrthoDB" id="10258297at2759"/>
<protein>
    <recommendedName>
        <fullName evidence="2">E3 UFM1-protein ligase 1-like N-terminal domain-containing protein</fullName>
    </recommendedName>
</protein>
<dbReference type="Proteomes" id="UP000053237">
    <property type="component" value="Unassembled WGS sequence"/>
</dbReference>
<keyword evidence="4" id="KW-1185">Reference proteome</keyword>
<organism evidence="3 4">
    <name type="scientific">Albugo candida</name>
    <dbReference type="NCBI Taxonomy" id="65357"/>
    <lineage>
        <taxon>Eukaryota</taxon>
        <taxon>Sar</taxon>
        <taxon>Stramenopiles</taxon>
        <taxon>Oomycota</taxon>
        <taxon>Peronosporomycetes</taxon>
        <taxon>Albuginales</taxon>
        <taxon>Albuginaceae</taxon>
        <taxon>Albugo</taxon>
    </lineage>
</organism>
<dbReference type="InterPro" id="IPR018611">
    <property type="entry name" value="Ufl1"/>
</dbReference>
<feature type="compositionally biased region" description="Basic and acidic residues" evidence="1">
    <location>
        <begin position="458"/>
        <end position="469"/>
    </location>
</feature>
<comment type="caution">
    <text evidence="3">The sequence shown here is derived from an EMBL/GenBank/DDBJ whole genome shotgun (WGS) entry which is preliminary data.</text>
</comment>
<gene>
    <name evidence="3" type="ORF">BN9_042990</name>
</gene>
<dbReference type="InParanoid" id="A0A024GAF8"/>
<feature type="region of interest" description="Disordered" evidence="1">
    <location>
        <begin position="397"/>
        <end position="473"/>
    </location>
</feature>
<feature type="domain" description="E3 UFM1-protein ligase 1-like N-terminal" evidence="2">
    <location>
        <begin position="38"/>
        <end position="275"/>
    </location>
</feature>
<dbReference type="PANTHER" id="PTHR31057">
    <property type="entry name" value="E3 UFM1-PROTEIN LIGASE 1"/>
    <property type="match status" value="1"/>
</dbReference>
<evidence type="ECO:0000313" key="3">
    <source>
        <dbReference type="EMBL" id="CCI43515.1"/>
    </source>
</evidence>
<feature type="compositionally biased region" description="Basic and acidic residues" evidence="1">
    <location>
        <begin position="397"/>
        <end position="407"/>
    </location>
</feature>